<sequence>MFGTSWFVTKSSKQGNDQSTEPGTEVRVSTEATDLQDTPVNGPQTEDAATAAALEEAQIYASLDYPPDLEVPQVSEPYSVEPLAKPEAPPPSQSQSQSPPQPSSSSSQNNRIYDPFTGAPIGDLRPLPSTSLSDPPESSREDLWSHLASIRLLESQIATMHVQMEGIGLNDPAKAGLNKAGKKRVVAERIVSTTMRLKDRESVWDTEGEPDTEGEDEENKKRDRDEEFEKLADRFTGRKEAIDGIMNKLDELSQALTAFHALEPPTMDLFTNSRNNTNQTERTTSPSIPQLATTSQSMPVPASTAQPSLTPPIPSASTPVPSNPQLDKADTVSLPTQPSDTKPAPMNIPAPLLTRLGEDRHHLMESPASTNMSLP</sequence>
<feature type="compositionally biased region" description="Polar residues" evidence="1">
    <location>
        <begin position="315"/>
        <end position="325"/>
    </location>
</feature>
<reference evidence="3" key="1">
    <citation type="journal article" date="2014" name="Proc. Natl. Acad. Sci. U.S.A.">
        <title>Extensive sampling of basidiomycete genomes demonstrates inadequacy of the white-rot/brown-rot paradigm for wood decay fungi.</title>
        <authorList>
            <person name="Riley R."/>
            <person name="Salamov A.A."/>
            <person name="Brown D.W."/>
            <person name="Nagy L.G."/>
            <person name="Floudas D."/>
            <person name="Held B.W."/>
            <person name="Levasseur A."/>
            <person name="Lombard V."/>
            <person name="Morin E."/>
            <person name="Otillar R."/>
            <person name="Lindquist E.A."/>
            <person name="Sun H."/>
            <person name="LaButti K.M."/>
            <person name="Schmutz J."/>
            <person name="Jabbour D."/>
            <person name="Luo H."/>
            <person name="Baker S.E."/>
            <person name="Pisabarro A.G."/>
            <person name="Walton J.D."/>
            <person name="Blanchette R.A."/>
            <person name="Henrissat B."/>
            <person name="Martin F."/>
            <person name="Cullen D."/>
            <person name="Hibbett D.S."/>
            <person name="Grigoriev I.V."/>
        </authorList>
    </citation>
    <scope>NUCLEOTIDE SEQUENCE [LARGE SCALE GENOMIC DNA]</scope>
    <source>
        <strain evidence="3">MUCL 33604</strain>
    </source>
</reference>
<dbReference type="InParanoid" id="A0A067QKP4"/>
<name>A0A067QKP4_9AGAM</name>
<protein>
    <submittedName>
        <fullName evidence="2">Uncharacterized protein</fullName>
    </submittedName>
</protein>
<dbReference type="HOGENOM" id="CLU_824086_0_0_1"/>
<evidence type="ECO:0000256" key="1">
    <source>
        <dbReference type="SAM" id="MobiDB-lite"/>
    </source>
</evidence>
<evidence type="ECO:0000313" key="3">
    <source>
        <dbReference type="Proteomes" id="UP000027265"/>
    </source>
</evidence>
<dbReference type="AlphaFoldDB" id="A0A067QKP4"/>
<accession>A0A067QKP4</accession>
<feature type="region of interest" description="Disordered" evidence="1">
    <location>
        <begin position="267"/>
        <end position="350"/>
    </location>
</feature>
<evidence type="ECO:0000313" key="2">
    <source>
        <dbReference type="EMBL" id="KDQ63201.1"/>
    </source>
</evidence>
<feature type="compositionally biased region" description="Low complexity" evidence="1">
    <location>
        <begin position="93"/>
        <end position="108"/>
    </location>
</feature>
<feature type="compositionally biased region" description="Polar residues" evidence="1">
    <location>
        <begin position="1"/>
        <end position="22"/>
    </location>
</feature>
<feature type="region of interest" description="Disordered" evidence="1">
    <location>
        <begin position="64"/>
        <end position="142"/>
    </location>
</feature>
<feature type="compositionally biased region" description="Acidic residues" evidence="1">
    <location>
        <begin position="204"/>
        <end position="217"/>
    </location>
</feature>
<dbReference type="OrthoDB" id="2537650at2759"/>
<keyword evidence="3" id="KW-1185">Reference proteome</keyword>
<dbReference type="EMBL" id="KL197710">
    <property type="protein sequence ID" value="KDQ63201.1"/>
    <property type="molecule type" value="Genomic_DNA"/>
</dbReference>
<feature type="compositionally biased region" description="Polar residues" evidence="1">
    <location>
        <begin position="269"/>
        <end position="308"/>
    </location>
</feature>
<organism evidence="2 3">
    <name type="scientific">Jaapia argillacea MUCL 33604</name>
    <dbReference type="NCBI Taxonomy" id="933084"/>
    <lineage>
        <taxon>Eukaryota</taxon>
        <taxon>Fungi</taxon>
        <taxon>Dikarya</taxon>
        <taxon>Basidiomycota</taxon>
        <taxon>Agaricomycotina</taxon>
        <taxon>Agaricomycetes</taxon>
        <taxon>Agaricomycetidae</taxon>
        <taxon>Jaapiales</taxon>
        <taxon>Jaapiaceae</taxon>
        <taxon>Jaapia</taxon>
    </lineage>
</organism>
<dbReference type="Proteomes" id="UP000027265">
    <property type="component" value="Unassembled WGS sequence"/>
</dbReference>
<gene>
    <name evidence="2" type="ORF">JAAARDRAFT_370757</name>
</gene>
<feature type="region of interest" description="Disordered" evidence="1">
    <location>
        <begin position="1"/>
        <end position="48"/>
    </location>
</feature>
<feature type="compositionally biased region" description="Polar residues" evidence="1">
    <location>
        <begin position="30"/>
        <end position="44"/>
    </location>
</feature>
<feature type="region of interest" description="Disordered" evidence="1">
    <location>
        <begin position="200"/>
        <end position="225"/>
    </location>
</feature>
<proteinExistence type="predicted"/>